<dbReference type="AlphaFoldDB" id="A0A2U1SN52"/>
<organism evidence="11 12">
    <name type="scientific">Methylosinus sporium</name>
    <dbReference type="NCBI Taxonomy" id="428"/>
    <lineage>
        <taxon>Bacteria</taxon>
        <taxon>Pseudomonadati</taxon>
        <taxon>Pseudomonadota</taxon>
        <taxon>Alphaproteobacteria</taxon>
        <taxon>Hyphomicrobiales</taxon>
        <taxon>Methylocystaceae</taxon>
        <taxon>Methylosinus</taxon>
    </lineage>
</organism>
<feature type="domain" description="Alanine racemase C-terminal" evidence="10">
    <location>
        <begin position="239"/>
        <end position="369"/>
    </location>
</feature>
<dbReference type="HAMAP" id="MF_01201">
    <property type="entry name" value="Ala_racemase"/>
    <property type="match status" value="1"/>
</dbReference>
<comment type="caution">
    <text evidence="11">The sequence shown here is derived from an EMBL/GenBank/DDBJ whole genome shotgun (WGS) entry which is preliminary data.</text>
</comment>
<keyword evidence="6 7" id="KW-0413">Isomerase</keyword>
<evidence type="ECO:0000256" key="5">
    <source>
        <dbReference type="ARBA" id="ARBA00022898"/>
    </source>
</evidence>
<feature type="modified residue" description="N6-(pyridoxal phosphate)lysine" evidence="7 8">
    <location>
        <position position="43"/>
    </location>
</feature>
<dbReference type="UniPathway" id="UPA00042">
    <property type="reaction ID" value="UER00497"/>
</dbReference>
<dbReference type="InterPro" id="IPR020622">
    <property type="entry name" value="Ala_racemase_pyridoxalP-BS"/>
</dbReference>
<proteinExistence type="inferred from homology"/>
<dbReference type="InterPro" id="IPR000821">
    <property type="entry name" value="Ala_racemase"/>
</dbReference>
<comment type="catalytic activity">
    <reaction evidence="1 7">
        <text>L-alanine = D-alanine</text>
        <dbReference type="Rhea" id="RHEA:20249"/>
        <dbReference type="ChEBI" id="CHEBI:57416"/>
        <dbReference type="ChEBI" id="CHEBI:57972"/>
        <dbReference type="EC" id="5.1.1.1"/>
    </reaction>
</comment>
<feature type="binding site" evidence="7 9">
    <location>
        <position position="312"/>
    </location>
    <ligand>
        <name>substrate</name>
    </ligand>
</feature>
<feature type="active site" description="Proton acceptor; specific for L-alanine" evidence="7">
    <location>
        <position position="260"/>
    </location>
</feature>
<dbReference type="OrthoDB" id="9813814at2"/>
<evidence type="ECO:0000256" key="7">
    <source>
        <dbReference type="HAMAP-Rule" id="MF_01201"/>
    </source>
</evidence>
<gene>
    <name evidence="11" type="primary">alr</name>
    <name evidence="11" type="ORF">C5689_15190</name>
</gene>
<comment type="function">
    <text evidence="7">Catalyzes the interconversion of L-alanine and D-alanine. May also act on other amino acids.</text>
</comment>
<comment type="cofactor">
    <cofactor evidence="2 7 8">
        <name>pyridoxal 5'-phosphate</name>
        <dbReference type="ChEBI" id="CHEBI:597326"/>
    </cofactor>
</comment>
<dbReference type="PANTHER" id="PTHR30511">
    <property type="entry name" value="ALANINE RACEMASE"/>
    <property type="match status" value="1"/>
</dbReference>
<keyword evidence="5 7" id="KW-0663">Pyridoxal phosphate</keyword>
<dbReference type="SUPFAM" id="SSF50621">
    <property type="entry name" value="Alanine racemase C-terminal domain-like"/>
    <property type="match status" value="1"/>
</dbReference>
<dbReference type="PANTHER" id="PTHR30511:SF0">
    <property type="entry name" value="ALANINE RACEMASE, CATABOLIC-RELATED"/>
    <property type="match status" value="1"/>
</dbReference>
<evidence type="ECO:0000259" key="10">
    <source>
        <dbReference type="SMART" id="SM01005"/>
    </source>
</evidence>
<evidence type="ECO:0000256" key="4">
    <source>
        <dbReference type="ARBA" id="ARBA00013089"/>
    </source>
</evidence>
<dbReference type="InterPro" id="IPR009006">
    <property type="entry name" value="Ala_racemase/Decarboxylase_C"/>
</dbReference>
<evidence type="ECO:0000256" key="6">
    <source>
        <dbReference type="ARBA" id="ARBA00023235"/>
    </source>
</evidence>
<keyword evidence="12" id="KW-1185">Reference proteome</keyword>
<name>A0A2U1SN52_METSR</name>
<evidence type="ECO:0000256" key="8">
    <source>
        <dbReference type="PIRSR" id="PIRSR600821-50"/>
    </source>
</evidence>
<evidence type="ECO:0000313" key="12">
    <source>
        <dbReference type="Proteomes" id="UP000245137"/>
    </source>
</evidence>
<dbReference type="GO" id="GO:0008784">
    <property type="term" value="F:alanine racemase activity"/>
    <property type="evidence" value="ECO:0007669"/>
    <property type="project" value="UniProtKB-UniRule"/>
</dbReference>
<dbReference type="Gene3D" id="2.40.37.10">
    <property type="entry name" value="Lyase, Ornithine Decarboxylase, Chain A, domain 1"/>
    <property type="match status" value="1"/>
</dbReference>
<dbReference type="Gene3D" id="3.20.20.10">
    <property type="entry name" value="Alanine racemase"/>
    <property type="match status" value="1"/>
</dbReference>
<dbReference type="InterPro" id="IPR011079">
    <property type="entry name" value="Ala_racemase_C"/>
</dbReference>
<reference evidence="11 12" key="1">
    <citation type="journal article" date="2018" name="Appl. Microbiol. Biotechnol.">
        <title>Co-cultivation of the strictly anaerobic methanogen Methanosarcina barkeri with aerobic methanotrophs in an oxygen-limited membrane bioreactor.</title>
        <authorList>
            <person name="In 't Zandt M.H."/>
            <person name="van den Bosch T.J.M."/>
            <person name="Rijkers R."/>
            <person name="van Kessel M.A.H.J."/>
            <person name="Jetten M.S.M."/>
            <person name="Welte C.U."/>
        </authorList>
    </citation>
    <scope>NUCLEOTIDE SEQUENCE [LARGE SCALE GENOMIC DNA]</scope>
    <source>
        <strain evidence="11 12">DSM 17706</strain>
    </source>
</reference>
<dbReference type="CDD" id="cd00430">
    <property type="entry name" value="PLPDE_III_AR"/>
    <property type="match status" value="1"/>
</dbReference>
<dbReference type="EMBL" id="PUIV01000030">
    <property type="protein sequence ID" value="PWB93041.1"/>
    <property type="molecule type" value="Genomic_DNA"/>
</dbReference>
<comment type="similarity">
    <text evidence="3 7">Belongs to the alanine racemase family.</text>
</comment>
<accession>A0A2U1SN52</accession>
<dbReference type="NCBIfam" id="TIGR00492">
    <property type="entry name" value="alr"/>
    <property type="match status" value="1"/>
</dbReference>
<feature type="binding site" evidence="7 9">
    <location>
        <position position="141"/>
    </location>
    <ligand>
        <name>substrate</name>
    </ligand>
</feature>
<dbReference type="PRINTS" id="PR00992">
    <property type="entry name" value="ALARACEMASE"/>
</dbReference>
<dbReference type="SMART" id="SM01005">
    <property type="entry name" value="Ala_racemase_C"/>
    <property type="match status" value="1"/>
</dbReference>
<dbReference type="Pfam" id="PF01168">
    <property type="entry name" value="Ala_racemase_N"/>
    <property type="match status" value="1"/>
</dbReference>
<evidence type="ECO:0000256" key="9">
    <source>
        <dbReference type="PIRSR" id="PIRSR600821-52"/>
    </source>
</evidence>
<dbReference type="GO" id="GO:0005829">
    <property type="term" value="C:cytosol"/>
    <property type="evidence" value="ECO:0007669"/>
    <property type="project" value="TreeGrafter"/>
</dbReference>
<dbReference type="EC" id="5.1.1.1" evidence="4 7"/>
<dbReference type="PROSITE" id="PS00395">
    <property type="entry name" value="ALANINE_RACEMASE"/>
    <property type="match status" value="1"/>
</dbReference>
<dbReference type="Pfam" id="PF00842">
    <property type="entry name" value="Ala_racemase_C"/>
    <property type="match status" value="1"/>
</dbReference>
<evidence type="ECO:0000256" key="3">
    <source>
        <dbReference type="ARBA" id="ARBA00007880"/>
    </source>
</evidence>
<protein>
    <recommendedName>
        <fullName evidence="4 7">Alanine racemase</fullName>
        <ecNumber evidence="4 7">5.1.1.1</ecNumber>
    </recommendedName>
</protein>
<evidence type="ECO:0000256" key="1">
    <source>
        <dbReference type="ARBA" id="ARBA00000316"/>
    </source>
</evidence>
<evidence type="ECO:0000256" key="2">
    <source>
        <dbReference type="ARBA" id="ARBA00001933"/>
    </source>
</evidence>
<dbReference type="GO" id="GO:0030632">
    <property type="term" value="P:D-alanine biosynthetic process"/>
    <property type="evidence" value="ECO:0007669"/>
    <property type="project" value="UniProtKB-UniRule"/>
</dbReference>
<evidence type="ECO:0000313" key="11">
    <source>
        <dbReference type="EMBL" id="PWB93041.1"/>
    </source>
</evidence>
<sequence>MNETAPAEARAGAILTIDLTALVANWRRLAARASASECAAVVKADAYGLGAEASVRALAAVGCRTFFVATAGEGERIRAVAPRAIVYVLEGLPRGGARALAAARLRPVLASLEEIREWGAFGRSIGRRLPAALQFDTGMNRLGLALRDAEAAAIAAQDVDLTLTMSHFVCAQWTDDPRNARQIAAFEEARRAFPGAPASLCNSSGIFLAQQPHYDVLRPGYALYGGNPTPSAPNPMLSVARLEAPILATRWIEAGESVGYDGVWTAARPTRLATLGLGYGDGFPAAVGGAGRPAPEAIVAGRRCPIVGRVSMDFVMLDVTDVPEGAVYRGQTVELLGETIGVDELALRCGTIGYEILTRLGRRYERVYIGG</sequence>
<dbReference type="GO" id="GO:0030170">
    <property type="term" value="F:pyridoxal phosphate binding"/>
    <property type="evidence" value="ECO:0007669"/>
    <property type="project" value="UniProtKB-UniRule"/>
</dbReference>
<dbReference type="InterPro" id="IPR001608">
    <property type="entry name" value="Ala_racemase_N"/>
</dbReference>
<dbReference type="SUPFAM" id="SSF51419">
    <property type="entry name" value="PLP-binding barrel"/>
    <property type="match status" value="1"/>
</dbReference>
<comment type="pathway">
    <text evidence="7">Amino-acid biosynthesis; D-alanine biosynthesis; D-alanine from L-alanine: step 1/1.</text>
</comment>
<dbReference type="InterPro" id="IPR029066">
    <property type="entry name" value="PLP-binding_barrel"/>
</dbReference>
<dbReference type="Proteomes" id="UP000245137">
    <property type="component" value="Unassembled WGS sequence"/>
</dbReference>
<feature type="active site" description="Proton acceptor; specific for D-alanine" evidence="7">
    <location>
        <position position="43"/>
    </location>
</feature>